<evidence type="ECO:0000259" key="3">
    <source>
        <dbReference type="Pfam" id="PF01370"/>
    </source>
</evidence>
<reference evidence="4 5" key="1">
    <citation type="submission" date="2016-10" db="EMBL/GenBank/DDBJ databases">
        <authorList>
            <person name="de Groot N.N."/>
        </authorList>
    </citation>
    <scope>NUCLEOTIDE SEQUENCE [LARGE SCALE GENOMIC DNA]</scope>
    <source>
        <strain evidence="4 5">ICMP 14252</strain>
    </source>
</reference>
<dbReference type="PANTHER" id="PTHR10366">
    <property type="entry name" value="NAD DEPENDENT EPIMERASE/DEHYDRATASE"/>
    <property type="match status" value="1"/>
</dbReference>
<comment type="similarity">
    <text evidence="2">Belongs to the NAD(P)-dependent epimerase/dehydratase family. Dihydroflavonol-4-reductase subfamily.</text>
</comment>
<evidence type="ECO:0000313" key="5">
    <source>
        <dbReference type="Proteomes" id="UP000182902"/>
    </source>
</evidence>
<dbReference type="InterPro" id="IPR036291">
    <property type="entry name" value="NAD(P)-bd_dom_sf"/>
</dbReference>
<keyword evidence="1" id="KW-0560">Oxidoreductase</keyword>
<dbReference type="Pfam" id="PF01370">
    <property type="entry name" value="Epimerase"/>
    <property type="match status" value="1"/>
</dbReference>
<dbReference type="AlphaFoldDB" id="A0A1H3SFU9"/>
<dbReference type="InterPro" id="IPR001509">
    <property type="entry name" value="Epimerase_deHydtase"/>
</dbReference>
<dbReference type="Gene3D" id="3.40.50.720">
    <property type="entry name" value="NAD(P)-binding Rossmann-like Domain"/>
    <property type="match status" value="1"/>
</dbReference>
<evidence type="ECO:0000313" key="4">
    <source>
        <dbReference type="EMBL" id="SDZ36876.1"/>
    </source>
</evidence>
<dbReference type="RefSeq" id="WP_069785837.1">
    <property type="nucleotide sequence ID" value="NZ_FNOX01000009.1"/>
</dbReference>
<dbReference type="PANTHER" id="PTHR10366:SF564">
    <property type="entry name" value="STEROL-4-ALPHA-CARBOXYLATE 3-DEHYDROGENASE, DECARBOXYLATING"/>
    <property type="match status" value="1"/>
</dbReference>
<gene>
    <name evidence="4" type="ORF">SAMN05216247_109161</name>
</gene>
<dbReference type="GO" id="GO:0016616">
    <property type="term" value="F:oxidoreductase activity, acting on the CH-OH group of donors, NAD or NADP as acceptor"/>
    <property type="evidence" value="ECO:0007669"/>
    <property type="project" value="TreeGrafter"/>
</dbReference>
<dbReference type="InterPro" id="IPR050425">
    <property type="entry name" value="NAD(P)_dehydrat-like"/>
</dbReference>
<sequence length="336" mass="37103">MLCLVTGANGHLGNTLVRTLLEQGHRVRAGVRDIHNRAPFAGLDCELVYAELLDEPAMLNALDGVEVLFQVAAVFKHWAKNPEQEIVQPNVQGTRAVLQAASRAGVKRVVYVSSVAAVGHDGSALDESTWSAELANPYYRSKLLSERMAWQTANALGLWMVSVLPSAMVGPNAARLTDTMGFVQSVKDRKLALDPGFHFNFVDVRDVATGLLLAAQKGRPGQRYILANAHPSSLADLHAILGYRQPPRAPRWLLMGVAWMQERWAQLSGKPAQLLVSQVRLFHNVRQHYSIAKAKAELGFSPRPPQQALREAFAYLDRRQVQPYEPVHRTSRSSAP</sequence>
<organism evidence="4 5">
    <name type="scientific">Pseudomonas salomonii</name>
    <dbReference type="NCBI Taxonomy" id="191391"/>
    <lineage>
        <taxon>Bacteria</taxon>
        <taxon>Pseudomonadati</taxon>
        <taxon>Pseudomonadota</taxon>
        <taxon>Gammaproteobacteria</taxon>
        <taxon>Pseudomonadales</taxon>
        <taxon>Pseudomonadaceae</taxon>
        <taxon>Pseudomonas</taxon>
    </lineage>
</organism>
<name>A0A1H3SFU9_9PSED</name>
<dbReference type="SUPFAM" id="SSF51735">
    <property type="entry name" value="NAD(P)-binding Rossmann-fold domains"/>
    <property type="match status" value="1"/>
</dbReference>
<dbReference type="Proteomes" id="UP000182902">
    <property type="component" value="Unassembled WGS sequence"/>
</dbReference>
<protein>
    <submittedName>
        <fullName evidence="4">Dihydroflavonol-4-reductase</fullName>
    </submittedName>
</protein>
<proteinExistence type="inferred from homology"/>
<feature type="domain" description="NAD-dependent epimerase/dehydratase" evidence="3">
    <location>
        <begin position="4"/>
        <end position="225"/>
    </location>
</feature>
<dbReference type="EMBL" id="FNOX01000009">
    <property type="protein sequence ID" value="SDZ36876.1"/>
    <property type="molecule type" value="Genomic_DNA"/>
</dbReference>
<evidence type="ECO:0000256" key="2">
    <source>
        <dbReference type="ARBA" id="ARBA00023445"/>
    </source>
</evidence>
<evidence type="ECO:0000256" key="1">
    <source>
        <dbReference type="ARBA" id="ARBA00023002"/>
    </source>
</evidence>
<accession>A0A1H3SFU9</accession>